<dbReference type="Proteomes" id="UP001214603">
    <property type="component" value="Chromosome 1"/>
</dbReference>
<dbReference type="GO" id="GO:0045145">
    <property type="term" value="F:single-stranded DNA 5'-3' DNA exonuclease activity"/>
    <property type="evidence" value="ECO:0007669"/>
    <property type="project" value="InterPro"/>
</dbReference>
<evidence type="ECO:0000313" key="3">
    <source>
        <dbReference type="EMBL" id="WFD01650.1"/>
    </source>
</evidence>
<evidence type="ECO:0000313" key="4">
    <source>
        <dbReference type="Proteomes" id="UP001214603"/>
    </source>
</evidence>
<sequence>MVRGARAMRPSPLWRVAEPARAQRTLLALNVAARERHTATTVRSRKTPRKPIEPPHSISDHVERKRVLSVTDLVSPSWCEYAYLYNILGQSHLPLWQRPASITTPDGNVLTPSWTQLQAREDTLARGTEIHDAMEREVQPIRLTFRLVSPADEWALYLLQFAAGIHAARTSGCAREVPVLGYVQGRLVRGIVDELRREGTSLLLSDTKTRRSSRLPTELDQLQARLQVMLYKRLVDSLYLGITGQESEAMDPYAEPVSLDTLGATLQLDMDAPLSSEFHADVQTMIQTTATPWKPSEASHLTLHTVLALARQALGRHNTQHVAHELELVYVQRDTAQPLGVARFHTEPTLLQDYLEHLFLLLHGRRAPEGVAAQSTRRCDSCAWREGCEWRDAQAKAALEKTRRPACDATVSDDVLWSEFDIPDHHLALLEW</sequence>
<dbReference type="InterPro" id="IPR019190">
    <property type="entry name" value="EXOV"/>
</dbReference>
<evidence type="ECO:0000256" key="1">
    <source>
        <dbReference type="ARBA" id="ARBA00009797"/>
    </source>
</evidence>
<dbReference type="GO" id="GO:0005634">
    <property type="term" value="C:nucleus"/>
    <property type="evidence" value="ECO:0007669"/>
    <property type="project" value="TreeGrafter"/>
</dbReference>
<proteinExistence type="inferred from homology"/>
<evidence type="ECO:0008006" key="5">
    <source>
        <dbReference type="Google" id="ProtNLM"/>
    </source>
</evidence>
<comment type="similarity">
    <text evidence="1">Belongs to the EXO5 family.</text>
</comment>
<accession>A0AAF0DXZ4</accession>
<feature type="region of interest" description="Disordered" evidence="2">
    <location>
        <begin position="37"/>
        <end position="58"/>
    </location>
</feature>
<protein>
    <recommendedName>
        <fullName evidence="5">Exonuclease V, mitochondrial</fullName>
    </recommendedName>
</protein>
<evidence type="ECO:0000256" key="2">
    <source>
        <dbReference type="SAM" id="MobiDB-lite"/>
    </source>
</evidence>
<dbReference type="AlphaFoldDB" id="A0AAF0DXZ4"/>
<name>A0AAF0DXZ4_9BASI</name>
<organism evidence="3 4">
    <name type="scientific">Malassezia obtusa</name>
    <dbReference type="NCBI Taxonomy" id="76774"/>
    <lineage>
        <taxon>Eukaryota</taxon>
        <taxon>Fungi</taxon>
        <taxon>Dikarya</taxon>
        <taxon>Basidiomycota</taxon>
        <taxon>Ustilaginomycotina</taxon>
        <taxon>Malasseziomycetes</taxon>
        <taxon>Malasseziales</taxon>
        <taxon>Malasseziaceae</taxon>
        <taxon>Malassezia</taxon>
    </lineage>
</organism>
<dbReference type="GO" id="GO:0005739">
    <property type="term" value="C:mitochondrion"/>
    <property type="evidence" value="ECO:0007669"/>
    <property type="project" value="TreeGrafter"/>
</dbReference>
<dbReference type="InterPro" id="IPR011604">
    <property type="entry name" value="PDDEXK-like_dom_sf"/>
</dbReference>
<dbReference type="GO" id="GO:0036297">
    <property type="term" value="P:interstrand cross-link repair"/>
    <property type="evidence" value="ECO:0007669"/>
    <property type="project" value="TreeGrafter"/>
</dbReference>
<keyword evidence="4" id="KW-1185">Reference proteome</keyword>
<dbReference type="Gene3D" id="3.90.320.10">
    <property type="match status" value="1"/>
</dbReference>
<reference evidence="3" key="1">
    <citation type="submission" date="2023-03" db="EMBL/GenBank/DDBJ databases">
        <title>Mating type loci evolution in Malassezia.</title>
        <authorList>
            <person name="Coelho M.A."/>
        </authorList>
    </citation>
    <scope>NUCLEOTIDE SEQUENCE</scope>
    <source>
        <strain evidence="3">CBS 7876</strain>
    </source>
</reference>
<dbReference type="PANTHER" id="PTHR14464:SF4">
    <property type="entry name" value="EXONUCLEASE V"/>
    <property type="match status" value="1"/>
</dbReference>
<dbReference type="Pfam" id="PF09810">
    <property type="entry name" value="Exo5"/>
    <property type="match status" value="2"/>
</dbReference>
<dbReference type="EMBL" id="CP119934">
    <property type="protein sequence ID" value="WFD01650.1"/>
    <property type="molecule type" value="Genomic_DNA"/>
</dbReference>
<gene>
    <name evidence="3" type="ORF">MOBT1_000326</name>
</gene>
<dbReference type="PANTHER" id="PTHR14464">
    <property type="entry name" value="EXONUCLEASE V"/>
    <property type="match status" value="1"/>
</dbReference>